<keyword evidence="2" id="KW-1133">Transmembrane helix</keyword>
<evidence type="ECO:0000313" key="4">
    <source>
        <dbReference type="Proteomes" id="UP000078492"/>
    </source>
</evidence>
<feature type="transmembrane region" description="Helical" evidence="2">
    <location>
        <begin position="52"/>
        <end position="73"/>
    </location>
</feature>
<evidence type="ECO:0000313" key="3">
    <source>
        <dbReference type="EMBL" id="KYN13745.1"/>
    </source>
</evidence>
<protein>
    <submittedName>
        <fullName evidence="3">Uncharacterized protein</fullName>
    </submittedName>
</protein>
<organism evidence="3 4">
    <name type="scientific">Trachymyrmex cornetzi</name>
    <dbReference type="NCBI Taxonomy" id="471704"/>
    <lineage>
        <taxon>Eukaryota</taxon>
        <taxon>Metazoa</taxon>
        <taxon>Ecdysozoa</taxon>
        <taxon>Arthropoda</taxon>
        <taxon>Hexapoda</taxon>
        <taxon>Insecta</taxon>
        <taxon>Pterygota</taxon>
        <taxon>Neoptera</taxon>
        <taxon>Endopterygota</taxon>
        <taxon>Hymenoptera</taxon>
        <taxon>Apocrita</taxon>
        <taxon>Aculeata</taxon>
        <taxon>Formicoidea</taxon>
        <taxon>Formicidae</taxon>
        <taxon>Myrmicinae</taxon>
        <taxon>Trachymyrmex</taxon>
    </lineage>
</organism>
<keyword evidence="2" id="KW-0812">Transmembrane</keyword>
<keyword evidence="2" id="KW-0472">Membrane</keyword>
<feature type="non-terminal residue" evidence="3">
    <location>
        <position position="1"/>
    </location>
</feature>
<gene>
    <name evidence="3" type="ORF">ALC57_14038</name>
</gene>
<dbReference type="EMBL" id="KQ980735">
    <property type="protein sequence ID" value="KYN13745.1"/>
    <property type="molecule type" value="Genomic_DNA"/>
</dbReference>
<feature type="region of interest" description="Disordered" evidence="1">
    <location>
        <begin position="1"/>
        <end position="22"/>
    </location>
</feature>
<dbReference type="AlphaFoldDB" id="A0A151IYZ7"/>
<sequence>YIVERRQYGSDDKSRGNLPGRTQRLLPTPLPLWLSSPLAMIIKARYAARYLLANRSVAIISTPSLLITIKMIIL</sequence>
<evidence type="ECO:0000256" key="1">
    <source>
        <dbReference type="SAM" id="MobiDB-lite"/>
    </source>
</evidence>
<feature type="compositionally biased region" description="Basic and acidic residues" evidence="1">
    <location>
        <begin position="1"/>
        <end position="15"/>
    </location>
</feature>
<reference evidence="3 4" key="1">
    <citation type="submission" date="2015-09" db="EMBL/GenBank/DDBJ databases">
        <title>Trachymyrmex cornetzi WGS genome.</title>
        <authorList>
            <person name="Nygaard S."/>
            <person name="Hu H."/>
            <person name="Boomsma J."/>
            <person name="Zhang G."/>
        </authorList>
    </citation>
    <scope>NUCLEOTIDE SEQUENCE [LARGE SCALE GENOMIC DNA]</scope>
    <source>
        <strain evidence="3">Tcor2-1</strain>
        <tissue evidence="3">Whole body</tissue>
    </source>
</reference>
<name>A0A151IYZ7_9HYME</name>
<keyword evidence="4" id="KW-1185">Reference proteome</keyword>
<accession>A0A151IYZ7</accession>
<proteinExistence type="predicted"/>
<evidence type="ECO:0000256" key="2">
    <source>
        <dbReference type="SAM" id="Phobius"/>
    </source>
</evidence>
<dbReference type="Proteomes" id="UP000078492">
    <property type="component" value="Unassembled WGS sequence"/>
</dbReference>